<proteinExistence type="predicted"/>
<sequence length="169" mass="19696">MEKKMEERQDRNSTMIPSLQSKRNEVDTLMTSSPVTVADPLFQKVFFAPPSLTYLPEANTQDQDRLFAFSSSSYNQLQQQQHRTSSNFAFPRHYHLERDAMIERKSSSTFFQQQQQLQSTEKTWCAPLRPHQLQQHISCASPVIMGRISLESGRASPKYHEECQYVTYQ</sequence>
<accession>A0A7S0CK43</accession>
<organism evidence="1">
    <name type="scientific">Proboscia inermis</name>
    <dbReference type="NCBI Taxonomy" id="420281"/>
    <lineage>
        <taxon>Eukaryota</taxon>
        <taxon>Sar</taxon>
        <taxon>Stramenopiles</taxon>
        <taxon>Ochrophyta</taxon>
        <taxon>Bacillariophyta</taxon>
        <taxon>Coscinodiscophyceae</taxon>
        <taxon>Rhizosoleniophycidae</taxon>
        <taxon>Rhizosoleniales</taxon>
        <taxon>Rhizosoleniaceae</taxon>
        <taxon>Proboscia</taxon>
    </lineage>
</organism>
<gene>
    <name evidence="1" type="ORF">PINE0816_LOCUS21564</name>
</gene>
<reference evidence="1" key="1">
    <citation type="submission" date="2021-01" db="EMBL/GenBank/DDBJ databases">
        <authorList>
            <person name="Corre E."/>
            <person name="Pelletier E."/>
            <person name="Niang G."/>
            <person name="Scheremetjew M."/>
            <person name="Finn R."/>
            <person name="Kale V."/>
            <person name="Holt S."/>
            <person name="Cochrane G."/>
            <person name="Meng A."/>
            <person name="Brown T."/>
            <person name="Cohen L."/>
        </authorList>
    </citation>
    <scope>NUCLEOTIDE SEQUENCE</scope>
    <source>
        <strain evidence="1">CCAP1064/1</strain>
    </source>
</reference>
<protein>
    <submittedName>
        <fullName evidence="1">Uncharacterized protein</fullName>
    </submittedName>
</protein>
<evidence type="ECO:0000313" key="1">
    <source>
        <dbReference type="EMBL" id="CAD8425404.1"/>
    </source>
</evidence>
<dbReference type="AlphaFoldDB" id="A0A7S0CK43"/>
<dbReference type="EMBL" id="HBEL01046352">
    <property type="protein sequence ID" value="CAD8425404.1"/>
    <property type="molecule type" value="Transcribed_RNA"/>
</dbReference>
<name>A0A7S0CK43_9STRA</name>